<dbReference type="GO" id="GO:0003735">
    <property type="term" value="F:structural constituent of ribosome"/>
    <property type="evidence" value="ECO:0007669"/>
    <property type="project" value="InterPro"/>
</dbReference>
<dbReference type="GO" id="GO:0006412">
    <property type="term" value="P:translation"/>
    <property type="evidence" value="ECO:0007669"/>
    <property type="project" value="InterPro"/>
</dbReference>
<evidence type="ECO:0000313" key="2">
    <source>
        <dbReference type="Proteomes" id="UP000034805"/>
    </source>
</evidence>
<comment type="caution">
    <text evidence="1">The sequence shown here is derived from an EMBL/GenBank/DDBJ whole genome shotgun (WGS) entry which is preliminary data.</text>
</comment>
<accession>A0A0P7V201</accession>
<dbReference type="AlphaFoldDB" id="A0A0P7V201"/>
<dbReference type="InterPro" id="IPR001976">
    <property type="entry name" value="Ribosomal_eS24"/>
</dbReference>
<proteinExistence type="predicted"/>
<organism evidence="1 2">
    <name type="scientific">Scleropages formosus</name>
    <name type="common">Asian bonytongue</name>
    <name type="synonym">Osteoglossum formosum</name>
    <dbReference type="NCBI Taxonomy" id="113540"/>
    <lineage>
        <taxon>Eukaryota</taxon>
        <taxon>Metazoa</taxon>
        <taxon>Chordata</taxon>
        <taxon>Craniata</taxon>
        <taxon>Vertebrata</taxon>
        <taxon>Euteleostomi</taxon>
        <taxon>Actinopterygii</taxon>
        <taxon>Neopterygii</taxon>
        <taxon>Teleostei</taxon>
        <taxon>Osteoglossocephala</taxon>
        <taxon>Osteoglossomorpha</taxon>
        <taxon>Osteoglossiformes</taxon>
        <taxon>Osteoglossidae</taxon>
        <taxon>Scleropages</taxon>
    </lineage>
</organism>
<protein>
    <submittedName>
        <fullName evidence="1">Uncharacterized protein</fullName>
    </submittedName>
</protein>
<dbReference type="InterPro" id="IPR053709">
    <property type="entry name" value="eRP_eS24_sf"/>
</dbReference>
<evidence type="ECO:0000313" key="1">
    <source>
        <dbReference type="EMBL" id="KPP80235.1"/>
    </source>
</evidence>
<name>A0A0P7V201_SCLFO</name>
<dbReference type="EMBL" id="JARO02000021">
    <property type="protein sequence ID" value="KPP80235.1"/>
    <property type="molecule type" value="Genomic_DNA"/>
</dbReference>
<sequence>MKPSLEAARKGFVMVYCPLDYAKKNQSKLRMARQSFYVKQKASRKQPKEQKNRITLVAIRRLSTWVRCVARKVLPHVYSSIVNA</sequence>
<dbReference type="Gene3D" id="3.30.70.3370">
    <property type="match status" value="1"/>
</dbReference>
<dbReference type="GO" id="GO:0005840">
    <property type="term" value="C:ribosome"/>
    <property type="evidence" value="ECO:0007669"/>
    <property type="project" value="InterPro"/>
</dbReference>
<reference evidence="1 2" key="1">
    <citation type="submission" date="2015-08" db="EMBL/GenBank/DDBJ databases">
        <title>The genome of the Asian arowana (Scleropages formosus).</title>
        <authorList>
            <person name="Tan M.H."/>
            <person name="Gan H.M."/>
            <person name="Croft L.J."/>
            <person name="Austin C.M."/>
        </authorList>
    </citation>
    <scope>NUCLEOTIDE SEQUENCE [LARGE SCALE GENOMIC DNA]</scope>
    <source>
        <strain evidence="1">Aro1</strain>
    </source>
</reference>
<dbReference type="Proteomes" id="UP000034805">
    <property type="component" value="Unassembled WGS sequence"/>
</dbReference>
<dbReference type="PANTHER" id="PTHR10496">
    <property type="entry name" value="40S RIBOSOMAL PROTEIN S24"/>
    <property type="match status" value="1"/>
</dbReference>
<gene>
    <name evidence="1" type="ORF">Z043_100129</name>
</gene>